<dbReference type="InterPro" id="IPR044643">
    <property type="entry name" value="TrpF_fam"/>
</dbReference>
<evidence type="ECO:0000256" key="8">
    <source>
        <dbReference type="ARBA" id="ARBA00023141"/>
    </source>
</evidence>
<organism evidence="12 13">
    <name type="scientific">Candidatus Acidiferrum panamense</name>
    <dbReference type="NCBI Taxonomy" id="2741543"/>
    <lineage>
        <taxon>Bacteria</taxon>
        <taxon>Pseudomonadati</taxon>
        <taxon>Acidobacteriota</taxon>
        <taxon>Terriglobia</taxon>
        <taxon>Candidatus Acidiferrales</taxon>
        <taxon>Candidatus Acidiferrum</taxon>
    </lineage>
</organism>
<protein>
    <recommendedName>
        <fullName evidence="5 10">N-(5'-phosphoribosyl)anthranilate isomerase</fullName>
        <shortName evidence="10">PRAI</shortName>
        <ecNumber evidence="4 10">5.3.1.24</ecNumber>
    </recommendedName>
</protein>
<comment type="pathway">
    <text evidence="2 10">Amino-acid biosynthesis; L-tryptophan biosynthesis; L-tryptophan from chorismate: step 3/5.</text>
</comment>
<gene>
    <name evidence="10" type="primary">trpF</name>
    <name evidence="12" type="ORF">HRJ53_12960</name>
</gene>
<dbReference type="InterPro" id="IPR001240">
    <property type="entry name" value="PRAI_dom"/>
</dbReference>
<keyword evidence="7 10" id="KW-0822">Tryptophan biosynthesis</keyword>
<dbReference type="HAMAP" id="MF_00135">
    <property type="entry name" value="PRAI"/>
    <property type="match status" value="1"/>
</dbReference>
<dbReference type="InterPro" id="IPR013785">
    <property type="entry name" value="Aldolase_TIM"/>
</dbReference>
<evidence type="ECO:0000313" key="12">
    <source>
        <dbReference type="EMBL" id="MBA0085901.1"/>
    </source>
</evidence>
<dbReference type="Pfam" id="PF00697">
    <property type="entry name" value="PRAI"/>
    <property type="match status" value="1"/>
</dbReference>
<sequence>MVRVKICGITSASDAQAAVDAGANLLGFNFYPKSPRHIEEDKAAEIRRKLPKRVEAVGIFVNRLPADVIALGSSLKLDAVQLHGDEPPETVAEIAPVVPVIKAFRVEAEFPLTTLEEYSPAFAFLFDAAHTDQYGGTGRPTDWDVARRASAKHRIILAGGLKVENVAAAVRIVRPYGIDVASGVESRAGKKDQGLMREFIREVRRAERK</sequence>
<dbReference type="EMBL" id="JACDQQ010001259">
    <property type="protein sequence ID" value="MBA0085901.1"/>
    <property type="molecule type" value="Genomic_DNA"/>
</dbReference>
<dbReference type="Gene3D" id="3.20.20.70">
    <property type="entry name" value="Aldolase class I"/>
    <property type="match status" value="1"/>
</dbReference>
<dbReference type="UniPathway" id="UPA00035">
    <property type="reaction ID" value="UER00042"/>
</dbReference>
<accession>A0A7V8NR32</accession>
<evidence type="ECO:0000256" key="9">
    <source>
        <dbReference type="ARBA" id="ARBA00023235"/>
    </source>
</evidence>
<evidence type="ECO:0000256" key="3">
    <source>
        <dbReference type="ARBA" id="ARBA00007571"/>
    </source>
</evidence>
<dbReference type="AlphaFoldDB" id="A0A7V8NR32"/>
<feature type="domain" description="N-(5'phosphoribosyl) anthranilate isomerase (PRAI)" evidence="11">
    <location>
        <begin position="4"/>
        <end position="201"/>
    </location>
</feature>
<keyword evidence="9 10" id="KW-0413">Isomerase</keyword>
<proteinExistence type="inferred from homology"/>
<comment type="caution">
    <text evidence="12">The sequence shown here is derived from an EMBL/GenBank/DDBJ whole genome shotgun (WGS) entry which is preliminary data.</text>
</comment>
<comment type="similarity">
    <text evidence="3 10">Belongs to the TrpF family.</text>
</comment>
<evidence type="ECO:0000313" key="13">
    <source>
        <dbReference type="Proteomes" id="UP000567293"/>
    </source>
</evidence>
<comment type="catalytic activity">
    <reaction evidence="1 10">
        <text>N-(5-phospho-beta-D-ribosyl)anthranilate = 1-(2-carboxyphenylamino)-1-deoxy-D-ribulose 5-phosphate</text>
        <dbReference type="Rhea" id="RHEA:21540"/>
        <dbReference type="ChEBI" id="CHEBI:18277"/>
        <dbReference type="ChEBI" id="CHEBI:58613"/>
        <dbReference type="EC" id="5.3.1.24"/>
    </reaction>
</comment>
<reference evidence="12" key="1">
    <citation type="submission" date="2020-06" db="EMBL/GenBank/DDBJ databases">
        <title>Legume-microbial interactions unlock mineral nutrients during tropical forest succession.</title>
        <authorList>
            <person name="Epihov D.Z."/>
        </authorList>
    </citation>
    <scope>NUCLEOTIDE SEQUENCE [LARGE SCALE GENOMIC DNA]</scope>
    <source>
        <strain evidence="12">Pan2503</strain>
    </source>
</reference>
<evidence type="ECO:0000256" key="1">
    <source>
        <dbReference type="ARBA" id="ARBA00001164"/>
    </source>
</evidence>
<evidence type="ECO:0000256" key="5">
    <source>
        <dbReference type="ARBA" id="ARBA00022272"/>
    </source>
</evidence>
<evidence type="ECO:0000256" key="10">
    <source>
        <dbReference type="HAMAP-Rule" id="MF_00135"/>
    </source>
</evidence>
<dbReference type="Proteomes" id="UP000567293">
    <property type="component" value="Unassembled WGS sequence"/>
</dbReference>
<dbReference type="GO" id="GO:0000162">
    <property type="term" value="P:L-tryptophan biosynthetic process"/>
    <property type="evidence" value="ECO:0007669"/>
    <property type="project" value="UniProtKB-UniRule"/>
</dbReference>
<evidence type="ECO:0000259" key="11">
    <source>
        <dbReference type="Pfam" id="PF00697"/>
    </source>
</evidence>
<dbReference type="CDD" id="cd00405">
    <property type="entry name" value="PRAI"/>
    <property type="match status" value="1"/>
</dbReference>
<keyword evidence="8 10" id="KW-0057">Aromatic amino acid biosynthesis</keyword>
<dbReference type="SUPFAM" id="SSF51366">
    <property type="entry name" value="Ribulose-phoshate binding barrel"/>
    <property type="match status" value="1"/>
</dbReference>
<dbReference type="PANTHER" id="PTHR42894:SF1">
    <property type="entry name" value="N-(5'-PHOSPHORIBOSYL)ANTHRANILATE ISOMERASE"/>
    <property type="match status" value="1"/>
</dbReference>
<dbReference type="NCBIfam" id="NF002298">
    <property type="entry name" value="PRK01222.1-4"/>
    <property type="match status" value="1"/>
</dbReference>
<evidence type="ECO:0000256" key="2">
    <source>
        <dbReference type="ARBA" id="ARBA00004664"/>
    </source>
</evidence>
<keyword evidence="13" id="KW-1185">Reference proteome</keyword>
<dbReference type="FunFam" id="3.20.20.70:FF:000075">
    <property type="entry name" value="Tryptophan biosynthesis protein TRP1"/>
    <property type="match status" value="1"/>
</dbReference>
<dbReference type="EC" id="5.3.1.24" evidence="4 10"/>
<evidence type="ECO:0000256" key="7">
    <source>
        <dbReference type="ARBA" id="ARBA00022822"/>
    </source>
</evidence>
<keyword evidence="6 10" id="KW-0028">Amino-acid biosynthesis</keyword>
<evidence type="ECO:0000256" key="4">
    <source>
        <dbReference type="ARBA" id="ARBA00012572"/>
    </source>
</evidence>
<evidence type="ECO:0000256" key="6">
    <source>
        <dbReference type="ARBA" id="ARBA00022605"/>
    </source>
</evidence>
<name>A0A7V8NR32_9BACT</name>
<dbReference type="GO" id="GO:0004640">
    <property type="term" value="F:phosphoribosylanthranilate isomerase activity"/>
    <property type="evidence" value="ECO:0007669"/>
    <property type="project" value="UniProtKB-UniRule"/>
</dbReference>
<dbReference type="PANTHER" id="PTHR42894">
    <property type="entry name" value="N-(5'-PHOSPHORIBOSYL)ANTHRANILATE ISOMERASE"/>
    <property type="match status" value="1"/>
</dbReference>
<dbReference type="InterPro" id="IPR011060">
    <property type="entry name" value="RibuloseP-bd_barrel"/>
</dbReference>